<dbReference type="Proteomes" id="UP000295215">
    <property type="component" value="Unassembled WGS sequence"/>
</dbReference>
<accession>A0A4R7ERE3</accession>
<comment type="caution">
    <text evidence="5">The sequence shown here is derived from an EMBL/GenBank/DDBJ whole genome shotgun (WGS) entry which is preliminary data.</text>
</comment>
<evidence type="ECO:0000313" key="6">
    <source>
        <dbReference type="Proteomes" id="UP000295215"/>
    </source>
</evidence>
<gene>
    <name evidence="5" type="ORF">C8P70_1413</name>
</gene>
<name>A0A4R7ERE3_9FLAO</name>
<dbReference type="GO" id="GO:0043565">
    <property type="term" value="F:sequence-specific DNA binding"/>
    <property type="evidence" value="ECO:0007669"/>
    <property type="project" value="InterPro"/>
</dbReference>
<dbReference type="InterPro" id="IPR018060">
    <property type="entry name" value="HTH_AraC"/>
</dbReference>
<dbReference type="InterPro" id="IPR009057">
    <property type="entry name" value="Homeodomain-like_sf"/>
</dbReference>
<dbReference type="AlphaFoldDB" id="A0A4R7ERE3"/>
<reference evidence="5 6" key="1">
    <citation type="submission" date="2019-03" db="EMBL/GenBank/DDBJ databases">
        <title>Genomic Encyclopedia of Archaeal and Bacterial Type Strains, Phase II (KMG-II): from individual species to whole genera.</title>
        <authorList>
            <person name="Goeker M."/>
        </authorList>
    </citation>
    <scope>NUCLEOTIDE SEQUENCE [LARGE SCALE GENOMIC DNA]</scope>
    <source>
        <strain evidence="5 6">DSM 28213</strain>
    </source>
</reference>
<protein>
    <submittedName>
        <fullName evidence="5">AraC-like DNA-binding protein</fullName>
    </submittedName>
</protein>
<dbReference type="GO" id="GO:0003700">
    <property type="term" value="F:DNA-binding transcription factor activity"/>
    <property type="evidence" value="ECO:0007669"/>
    <property type="project" value="InterPro"/>
</dbReference>
<proteinExistence type="predicted"/>
<dbReference type="PANTHER" id="PTHR43280">
    <property type="entry name" value="ARAC-FAMILY TRANSCRIPTIONAL REGULATOR"/>
    <property type="match status" value="1"/>
</dbReference>
<dbReference type="SUPFAM" id="SSF46689">
    <property type="entry name" value="Homeodomain-like"/>
    <property type="match status" value="1"/>
</dbReference>
<keyword evidence="3" id="KW-0804">Transcription</keyword>
<dbReference type="PANTHER" id="PTHR43280:SF32">
    <property type="entry name" value="TRANSCRIPTIONAL REGULATORY PROTEIN"/>
    <property type="match status" value="1"/>
</dbReference>
<evidence type="ECO:0000259" key="4">
    <source>
        <dbReference type="PROSITE" id="PS01124"/>
    </source>
</evidence>
<keyword evidence="2 5" id="KW-0238">DNA-binding</keyword>
<dbReference type="EMBL" id="SOAG01000041">
    <property type="protein sequence ID" value="TDS51219.1"/>
    <property type="molecule type" value="Genomic_DNA"/>
</dbReference>
<evidence type="ECO:0000256" key="2">
    <source>
        <dbReference type="ARBA" id="ARBA00023125"/>
    </source>
</evidence>
<dbReference type="RefSeq" id="WP_133713723.1">
    <property type="nucleotide sequence ID" value="NZ_SOAG01000041.1"/>
</dbReference>
<evidence type="ECO:0000313" key="5">
    <source>
        <dbReference type="EMBL" id="TDS51219.1"/>
    </source>
</evidence>
<dbReference type="SMART" id="SM00342">
    <property type="entry name" value="HTH_ARAC"/>
    <property type="match status" value="1"/>
</dbReference>
<evidence type="ECO:0000256" key="3">
    <source>
        <dbReference type="ARBA" id="ARBA00023163"/>
    </source>
</evidence>
<dbReference type="InterPro" id="IPR020449">
    <property type="entry name" value="Tscrpt_reg_AraC-type_HTH"/>
</dbReference>
<keyword evidence="6" id="KW-1185">Reference proteome</keyword>
<evidence type="ECO:0000256" key="1">
    <source>
        <dbReference type="ARBA" id="ARBA00023015"/>
    </source>
</evidence>
<keyword evidence="1" id="KW-0805">Transcription regulation</keyword>
<dbReference type="Gene3D" id="1.10.10.60">
    <property type="entry name" value="Homeodomain-like"/>
    <property type="match status" value="1"/>
</dbReference>
<sequence length="287" mass="33317">MQTNKLPVCNIGLFNNSSDFWIDSIEGVLKKYPALESAHINTFYTILILEKASGKITFDHDKLRIDSSQIIILKPNCINKIYLNADAKGGIICFTENFFSLRYNNNVLNQFPFFNEEFGIAIKVSSDQLSDFISLISNMLEEFTIRKKASKKVLRSYLNILLIELDRIYIPLKTVNFHNPIKDKVQKYQKLIEENFKTHKKPSDYAEILNISTNYLNKICKNLLGQTAGSLIHRQVILEAQRLLSYTTNTIKEIANELGFEHTSYFVTFFRKMTNQTPEQYRKSQQE</sequence>
<feature type="domain" description="HTH araC/xylS-type" evidence="4">
    <location>
        <begin position="186"/>
        <end position="284"/>
    </location>
</feature>
<dbReference type="Pfam" id="PF12833">
    <property type="entry name" value="HTH_18"/>
    <property type="match status" value="1"/>
</dbReference>
<dbReference type="OrthoDB" id="2585681at2"/>
<dbReference type="PRINTS" id="PR00032">
    <property type="entry name" value="HTHARAC"/>
</dbReference>
<organism evidence="5 6">
    <name type="scientific">Myroides indicus</name>
    <dbReference type="NCBI Taxonomy" id="1323422"/>
    <lineage>
        <taxon>Bacteria</taxon>
        <taxon>Pseudomonadati</taxon>
        <taxon>Bacteroidota</taxon>
        <taxon>Flavobacteriia</taxon>
        <taxon>Flavobacteriales</taxon>
        <taxon>Flavobacteriaceae</taxon>
        <taxon>Myroides</taxon>
    </lineage>
</organism>
<dbReference type="PROSITE" id="PS01124">
    <property type="entry name" value="HTH_ARAC_FAMILY_2"/>
    <property type="match status" value="1"/>
</dbReference>